<evidence type="ECO:0000313" key="4">
    <source>
        <dbReference type="EMBL" id="MBB6544105.1"/>
    </source>
</evidence>
<feature type="domain" description="DNA2/NAM7 helicase helicase" evidence="1">
    <location>
        <begin position="1319"/>
        <end position="1360"/>
    </location>
</feature>
<dbReference type="FunFam" id="3.40.960.10:FF:000002">
    <property type="entry name" value="DNA helicase related protein"/>
    <property type="match status" value="1"/>
</dbReference>
<dbReference type="InterPro" id="IPR011335">
    <property type="entry name" value="Restrct_endonuc-II-like"/>
</dbReference>
<dbReference type="InterPro" id="IPR041677">
    <property type="entry name" value="DNA2/NAM7_AAA_11"/>
</dbReference>
<dbReference type="GO" id="GO:0004386">
    <property type="term" value="F:helicase activity"/>
    <property type="evidence" value="ECO:0007669"/>
    <property type="project" value="UniProtKB-KW"/>
</dbReference>
<dbReference type="Gene3D" id="3.40.960.10">
    <property type="entry name" value="VSR Endonuclease"/>
    <property type="match status" value="1"/>
</dbReference>
<dbReference type="InterPro" id="IPR025103">
    <property type="entry name" value="DUF4011"/>
</dbReference>
<protein>
    <submittedName>
        <fullName evidence="4">Superfamily I DNA and/or RNA helicase/very-short-patch-repair endonuclease</fullName>
    </submittedName>
</protein>
<keyword evidence="4" id="KW-0547">Nucleotide-binding</keyword>
<dbReference type="SUPFAM" id="SSF52540">
    <property type="entry name" value="P-loop containing nucleoside triphosphate hydrolases"/>
    <property type="match status" value="2"/>
</dbReference>
<keyword evidence="4" id="KW-0347">Helicase</keyword>
<dbReference type="SUPFAM" id="SSF52980">
    <property type="entry name" value="Restriction endonuclease-like"/>
    <property type="match status" value="1"/>
</dbReference>
<evidence type="ECO:0000259" key="1">
    <source>
        <dbReference type="Pfam" id="PF13086"/>
    </source>
</evidence>
<comment type="caution">
    <text evidence="4">The sequence shown here is derived from an EMBL/GenBank/DDBJ whole genome shotgun (WGS) entry which is preliminary data.</text>
</comment>
<dbReference type="FunFam" id="3.40.50.300:FF:002063">
    <property type="entry name" value="DNA helicase related protein"/>
    <property type="match status" value="1"/>
</dbReference>
<dbReference type="GO" id="GO:0004519">
    <property type="term" value="F:endonuclease activity"/>
    <property type="evidence" value="ECO:0007669"/>
    <property type="project" value="UniProtKB-KW"/>
</dbReference>
<feature type="domain" description="Restriction endonuclease type II-like" evidence="3">
    <location>
        <begin position="1626"/>
        <end position="1722"/>
    </location>
</feature>
<dbReference type="Proteomes" id="UP000537141">
    <property type="component" value="Unassembled WGS sequence"/>
</dbReference>
<proteinExistence type="predicted"/>
<dbReference type="Pfam" id="PF18741">
    <property type="entry name" value="MTES_1575"/>
    <property type="match status" value="1"/>
</dbReference>
<dbReference type="Pfam" id="PF13086">
    <property type="entry name" value="AAA_11"/>
    <property type="match status" value="2"/>
</dbReference>
<evidence type="ECO:0000313" key="5">
    <source>
        <dbReference type="Proteomes" id="UP000537141"/>
    </source>
</evidence>
<dbReference type="EMBL" id="JACHHU010000024">
    <property type="protein sequence ID" value="MBB6544105.1"/>
    <property type="molecule type" value="Genomic_DNA"/>
</dbReference>
<keyword evidence="4" id="KW-0255">Endonuclease</keyword>
<dbReference type="InterPro" id="IPR047187">
    <property type="entry name" value="SF1_C_Upf1"/>
</dbReference>
<evidence type="ECO:0000259" key="2">
    <source>
        <dbReference type="Pfam" id="PF13087"/>
    </source>
</evidence>
<dbReference type="PANTHER" id="PTHR10887:SF495">
    <property type="entry name" value="HELICASE SENATAXIN ISOFORM X1-RELATED"/>
    <property type="match status" value="1"/>
</dbReference>
<feature type="domain" description="DNA2/NAM7 helicase-like C-terminal" evidence="2">
    <location>
        <begin position="1379"/>
        <end position="1574"/>
    </location>
</feature>
<evidence type="ECO:0000259" key="3">
    <source>
        <dbReference type="Pfam" id="PF18741"/>
    </source>
</evidence>
<dbReference type="RefSeq" id="WP_184424914.1">
    <property type="nucleotide sequence ID" value="NZ_AP027362.1"/>
</dbReference>
<keyword evidence="4" id="KW-0378">Hydrolase</keyword>
<dbReference type="InterPro" id="IPR041679">
    <property type="entry name" value="DNA2/NAM7-like_C"/>
</dbReference>
<keyword evidence="4" id="KW-0067">ATP-binding</keyword>
<feature type="domain" description="DNA2/NAM7 helicase helicase" evidence="1">
    <location>
        <begin position="675"/>
        <end position="755"/>
    </location>
</feature>
<sequence length="1916" mass="215970">MEKFTINAGVAPVYSLAFQQNQYPLISSLELKAIKTDPLNNEEHNIYRDLKVELTAENEVFSSLTWHVDSIEAGHTQLLPKQLPKISYEYLNKLTEQVSINLTFKVFLGEELVKTETVSIDILPKNFWGGEERMAELLAAFSCPNTAYVTEIVKKASEQLKQAGHGSSLDGYQSETRERPYLMAAAIWNVISASNVSYVTPPSSFAYSGQRIRLPDEIKSTGIAACLDLSLLFSACLEHIGLNSIIALTQGHACCGLWLIDECFPILTNDDPMDIRKRIASKDIVLFETTLATSDSPITFGQASEHAEQLIAEDSEDEFVYIIDLKQARKRQIKPIPTIAEQQNNVANVEENQPLELPVAPTLPPVRPEELPIDDTPEGRVQQWQRKLLDLTKRNRLLNLSANAVSVKIYCPDLGALEDELASGQTFKFTTPEESPLSEGNRDKEIFKFKIGDDLQKEFALEQLRSKILIANDSPKKLERSLLTLFRKSKNDLEEGGSNTLFLAIGMLKWKETPDSERTYQAPLILLPAQLIRASARSKIKIKQLEGEEPIFNSTLIEFLQNDFEIDLSLFKEHLPTDDSGVDVERIWATVRDKVKDIQGFEVKEELVLSTFSFAKYLMWKDLKDRVDVLKTNPFVEHLIETPQKSYQQESHFYEQSDIDDKFKPSEAYIPLNADSSQMVAIAASEKSQDFVLEGPPGTGKSETIANIISHNLAKGRKVLFVAEKMAALNVVYSRLQKIGLSHLCLELHSNKANKKAILDQLKKAWTTRESATSSEWKNNAEKLFELKQHLNLYVSELHKESRLGISPRQAIARASKYQDRTRFKLNWSLSLDTAPVLSKSDVEATLELAKRVGLNFADVEHIDRASLELLKQDSWSNSWQSDFLSTCNKLSKDLEAIKLDYSKLEEVLGLNELGENNSTLEELGALANLLIEQASNLTSFIFTSEAKDKLELLEKLCGSKQQLENQISKCNLSFKIEDVSQLPIKRWIEELKIAESKIWPLKWFSVRKLNKLVVGNGVTGDVSVGELEELDKVRSIAQDISEISGTFEKDKIWKGWDTAQSELQSHLEYSKNVYLQTRKVAGRLENPAEFIAKLRQMIVENHEFFASSNLYGACEKFVTTLPNYKNSIREFINSGGEVDEAVTLHNLRESLSQLSTLGPKLKSWCEWVESKKEANEKGLDDLVIALEQGLIDSTDTEEQTKNALYIWLCPILIDNSEVLRTFKTSRHEDLISQFRELDTLVADTTSEYIASIAASASPDPNSPQAPAEFGVLSRQFNKKSNHMPTRQLVTEMGESLLYLTPCFMMSPLSVAQFLPANFSSFDLVIFDEASQITVWDAVGSIARGKNVIIVGDPKQMPPTNFFSKSGNDDSSDEEDLESILDQALSARLPHHRLTGHYRSKHESLIAFSNSHYYENSLVTFPSAETKASAVTMHRVDGLYSKGKNRNNIIEANAVADFIVTSLQQKNQSLTFGIVTLNSEQQRCIEDALDDRRRKHPAIEKFFQGSKKYDPIFVKNLESVQGDERDVIILSLGYGPTEPQAKTMSMNFGPLNKQGGERRLNVAITRATTEVHVFSSFGSSMIDLSRTSALAVQHLKYFLEFAEKGPVALPETANADFGVDQFDSYFEEAVAYALRAKGWKVQTQVGVGKFRIDMGVVHPDKPGQFLAGIECDGATYHSSPAARDRDRVRHIILENLGWELLRIWSTDYFIDPNEIIEKVHVQLTELLTKDKEATDIVVEEEEDLFEEDDEEDGSLDPSKYFDESYKAVLENAAKEILTAKSGITLHELASDIGYMHDMARTTKKQLDHIESVISSWAGIVNHSETDKTVWLSPDDCKEIIEWRGVDAFGTPREWNSISLPERLGLAQRALAEAPDDPVDFIFNEFRLSRRTKTTTEKFESWVSNYRGFESIDTINV</sequence>
<dbReference type="InterPro" id="IPR045055">
    <property type="entry name" value="DNA2/NAM7-like"/>
</dbReference>
<organism evidence="4 5">
    <name type="scientific">Thalassotalea piscium</name>
    <dbReference type="NCBI Taxonomy" id="1230533"/>
    <lineage>
        <taxon>Bacteria</taxon>
        <taxon>Pseudomonadati</taxon>
        <taxon>Pseudomonadota</taxon>
        <taxon>Gammaproteobacteria</taxon>
        <taxon>Alteromonadales</taxon>
        <taxon>Colwelliaceae</taxon>
        <taxon>Thalassotalea</taxon>
    </lineage>
</organism>
<keyword evidence="5" id="KW-1185">Reference proteome</keyword>
<dbReference type="CDD" id="cd18808">
    <property type="entry name" value="SF1_C_Upf1"/>
    <property type="match status" value="1"/>
</dbReference>
<dbReference type="PANTHER" id="PTHR10887">
    <property type="entry name" value="DNA2/NAM7 HELICASE FAMILY"/>
    <property type="match status" value="1"/>
</dbReference>
<keyword evidence="4" id="KW-0540">Nuclease</keyword>
<dbReference type="Gene3D" id="3.40.50.300">
    <property type="entry name" value="P-loop containing nucleotide triphosphate hydrolases"/>
    <property type="match status" value="3"/>
</dbReference>
<gene>
    <name evidence="4" type="ORF">HNQ55_002629</name>
</gene>
<dbReference type="InterPro" id="IPR049468">
    <property type="entry name" value="Restrct_endonuc-II-like_dom"/>
</dbReference>
<dbReference type="InterPro" id="IPR027417">
    <property type="entry name" value="P-loop_NTPase"/>
</dbReference>
<accession>A0A7X0NIL5</accession>
<name>A0A7X0NIL5_9GAMM</name>
<dbReference type="Pfam" id="PF13087">
    <property type="entry name" value="AAA_12"/>
    <property type="match status" value="1"/>
</dbReference>
<reference evidence="4 5" key="1">
    <citation type="submission" date="2020-08" db="EMBL/GenBank/DDBJ databases">
        <title>Genomic Encyclopedia of Type Strains, Phase IV (KMG-IV): sequencing the most valuable type-strain genomes for metagenomic binning, comparative biology and taxonomic classification.</title>
        <authorList>
            <person name="Goeker M."/>
        </authorList>
    </citation>
    <scope>NUCLEOTIDE SEQUENCE [LARGE SCALE GENOMIC DNA]</scope>
    <source>
        <strain evidence="4 5">DSM 26287</strain>
    </source>
</reference>
<dbReference type="Pfam" id="PF13195">
    <property type="entry name" value="DUF4011"/>
    <property type="match status" value="1"/>
</dbReference>